<dbReference type="EMBL" id="JAWXYB010000018">
    <property type="protein sequence ID" value="MDX5929873.1"/>
    <property type="molecule type" value="Genomic_DNA"/>
</dbReference>
<dbReference type="AlphaFoldDB" id="A0AAW9DMI1"/>
<evidence type="ECO:0000313" key="2">
    <source>
        <dbReference type="EMBL" id="MDX5929873.1"/>
    </source>
</evidence>
<evidence type="ECO:0000259" key="1">
    <source>
        <dbReference type="Pfam" id="PF08241"/>
    </source>
</evidence>
<evidence type="ECO:0000313" key="3">
    <source>
        <dbReference type="Proteomes" id="UP001279553"/>
    </source>
</evidence>
<keyword evidence="3" id="KW-1185">Reference proteome</keyword>
<dbReference type="CDD" id="cd02440">
    <property type="entry name" value="AdoMet_MTases"/>
    <property type="match status" value="1"/>
</dbReference>
<protein>
    <submittedName>
        <fullName evidence="2">Class I SAM-dependent methyltransferase</fullName>
        <ecNumber evidence="2">2.1.1.-</ecNumber>
    </submittedName>
</protein>
<dbReference type="EC" id="2.1.1.-" evidence="2"/>
<dbReference type="RefSeq" id="WP_319612861.1">
    <property type="nucleotide sequence ID" value="NZ_JAWXYB010000018.1"/>
</dbReference>
<name>A0AAW9DMI1_ACIAO</name>
<dbReference type="InterPro" id="IPR029063">
    <property type="entry name" value="SAM-dependent_MTases_sf"/>
</dbReference>
<dbReference type="GO" id="GO:0032259">
    <property type="term" value="P:methylation"/>
    <property type="evidence" value="ECO:0007669"/>
    <property type="project" value="UniProtKB-KW"/>
</dbReference>
<sequence>MPDPRSPYFPDIRLLNHLRQLVSSEQRLIGLDPDHEAIAWLAENLPGVVVHPLSDLPPAGMIESSSVDLVLSHSVFTHLPEDVQFAWLNELARILKPGGLLIASIHGSKVVADYAKSLLTMDLNDESAHVRSEMESKGFFHVVGKNEFEAALPMYYGAAFHDISYICEHWTPDLEIKAWFPVFALKHQDVLVLSRR</sequence>
<comment type="caution">
    <text evidence="2">The sequence shown here is derived from an EMBL/GenBank/DDBJ whole genome shotgun (WGS) entry which is preliminary data.</text>
</comment>
<keyword evidence="2" id="KW-0808">Transferase</keyword>
<accession>A0AAW9DMI1</accession>
<feature type="domain" description="Methyltransferase type 11" evidence="1">
    <location>
        <begin position="18"/>
        <end position="102"/>
    </location>
</feature>
<dbReference type="GO" id="GO:0008757">
    <property type="term" value="F:S-adenosylmethionine-dependent methyltransferase activity"/>
    <property type="evidence" value="ECO:0007669"/>
    <property type="project" value="InterPro"/>
</dbReference>
<gene>
    <name evidence="2" type="ORF">SIL87_03740</name>
</gene>
<proteinExistence type="predicted"/>
<reference evidence="2 3" key="1">
    <citation type="submission" date="2023-11" db="EMBL/GenBank/DDBJ databases">
        <title>MicrobeMod: A computational toolkit for identifying prokaryotic methylation and restriction-modification with nanopore sequencing.</title>
        <authorList>
            <person name="Crits-Christoph A."/>
            <person name="Kang S.C."/>
            <person name="Lee H."/>
            <person name="Ostrov N."/>
        </authorList>
    </citation>
    <scope>NUCLEOTIDE SEQUENCE [LARGE SCALE GENOMIC DNA]</scope>
    <source>
        <strain evidence="2 3">DSMZ 700</strain>
    </source>
</reference>
<dbReference type="SUPFAM" id="SSF53335">
    <property type="entry name" value="S-adenosyl-L-methionine-dependent methyltransferases"/>
    <property type="match status" value="1"/>
</dbReference>
<dbReference type="Pfam" id="PF08241">
    <property type="entry name" value="Methyltransf_11"/>
    <property type="match status" value="1"/>
</dbReference>
<keyword evidence="2" id="KW-0489">Methyltransferase</keyword>
<dbReference type="Proteomes" id="UP001279553">
    <property type="component" value="Unassembled WGS sequence"/>
</dbReference>
<dbReference type="Gene3D" id="3.40.50.150">
    <property type="entry name" value="Vaccinia Virus protein VP39"/>
    <property type="match status" value="1"/>
</dbReference>
<organism evidence="2 3">
    <name type="scientific">Acidiphilium acidophilum</name>
    <name type="common">Thiobacillus acidophilus</name>
    <dbReference type="NCBI Taxonomy" id="76588"/>
    <lineage>
        <taxon>Bacteria</taxon>
        <taxon>Pseudomonadati</taxon>
        <taxon>Pseudomonadota</taxon>
        <taxon>Alphaproteobacteria</taxon>
        <taxon>Acetobacterales</taxon>
        <taxon>Acidocellaceae</taxon>
        <taxon>Acidiphilium</taxon>
    </lineage>
</organism>
<dbReference type="InterPro" id="IPR013216">
    <property type="entry name" value="Methyltransf_11"/>
</dbReference>